<dbReference type="HOGENOM" id="CLU_1078742_0_0_1"/>
<accession>E9G1U1</accession>
<dbReference type="AlphaFoldDB" id="E9G1U1"/>
<keyword evidence="3" id="KW-1185">Reference proteome</keyword>
<reference evidence="2 3" key="1">
    <citation type="journal article" date="2011" name="Science">
        <title>The ecoresponsive genome of Daphnia pulex.</title>
        <authorList>
            <person name="Colbourne J.K."/>
            <person name="Pfrender M.E."/>
            <person name="Gilbert D."/>
            <person name="Thomas W.K."/>
            <person name="Tucker A."/>
            <person name="Oakley T.H."/>
            <person name="Tokishita S."/>
            <person name="Aerts A."/>
            <person name="Arnold G.J."/>
            <person name="Basu M.K."/>
            <person name="Bauer D.J."/>
            <person name="Caceres C.E."/>
            <person name="Carmel L."/>
            <person name="Casola C."/>
            <person name="Choi J.H."/>
            <person name="Detter J.C."/>
            <person name="Dong Q."/>
            <person name="Dusheyko S."/>
            <person name="Eads B.D."/>
            <person name="Frohlich T."/>
            <person name="Geiler-Samerotte K.A."/>
            <person name="Gerlach D."/>
            <person name="Hatcher P."/>
            <person name="Jogdeo S."/>
            <person name="Krijgsveld J."/>
            <person name="Kriventseva E.V."/>
            <person name="Kultz D."/>
            <person name="Laforsch C."/>
            <person name="Lindquist E."/>
            <person name="Lopez J."/>
            <person name="Manak J.R."/>
            <person name="Muller J."/>
            <person name="Pangilinan J."/>
            <person name="Patwardhan R.P."/>
            <person name="Pitluck S."/>
            <person name="Pritham E.J."/>
            <person name="Rechtsteiner A."/>
            <person name="Rho M."/>
            <person name="Rogozin I.B."/>
            <person name="Sakarya O."/>
            <person name="Salamov A."/>
            <person name="Schaack S."/>
            <person name="Shapiro H."/>
            <person name="Shiga Y."/>
            <person name="Skalitzky C."/>
            <person name="Smith Z."/>
            <person name="Souvorov A."/>
            <person name="Sung W."/>
            <person name="Tang Z."/>
            <person name="Tsuchiya D."/>
            <person name="Tu H."/>
            <person name="Vos H."/>
            <person name="Wang M."/>
            <person name="Wolf Y.I."/>
            <person name="Yamagata H."/>
            <person name="Yamada T."/>
            <person name="Ye Y."/>
            <person name="Shaw J.R."/>
            <person name="Andrews J."/>
            <person name="Crease T.J."/>
            <person name="Tang H."/>
            <person name="Lucas S.M."/>
            <person name="Robertson H.M."/>
            <person name="Bork P."/>
            <person name="Koonin E.V."/>
            <person name="Zdobnov E.M."/>
            <person name="Grigoriev I.V."/>
            <person name="Lynch M."/>
            <person name="Boore J.L."/>
        </authorList>
    </citation>
    <scope>NUCLEOTIDE SEQUENCE [LARGE SCALE GENOMIC DNA]</scope>
</reference>
<feature type="transmembrane region" description="Helical" evidence="1">
    <location>
        <begin position="32"/>
        <end position="55"/>
    </location>
</feature>
<sequence length="258" mass="28403">MITNSRLNSLHFIMRFQPGTQDARCSAAFDPYTILALLTFGIFLVYLFSIVFNQLAITARGRKIKGVSEKETDMIYSCLLRGQARGGYGGGGNYGGGHGHGSISIDPVSILGLLSLGAVLLRSILTLLPATSARSLDVTDINLPLMLSDIPEAIANWREMESNQHVVYERSAGDDGDPAAPIRQYLSMLKTDRSCLPHFLCEFWKPRSMKEETFLDIVMLTTVEWNGLAKSAAIYDQLKQPDSSAAERFCAQARSECI</sequence>
<organism evidence="2 3">
    <name type="scientific">Daphnia pulex</name>
    <name type="common">Water flea</name>
    <dbReference type="NCBI Taxonomy" id="6669"/>
    <lineage>
        <taxon>Eukaryota</taxon>
        <taxon>Metazoa</taxon>
        <taxon>Ecdysozoa</taxon>
        <taxon>Arthropoda</taxon>
        <taxon>Crustacea</taxon>
        <taxon>Branchiopoda</taxon>
        <taxon>Diplostraca</taxon>
        <taxon>Cladocera</taxon>
        <taxon>Anomopoda</taxon>
        <taxon>Daphniidae</taxon>
        <taxon>Daphnia</taxon>
    </lineage>
</organism>
<dbReference type="Proteomes" id="UP000000305">
    <property type="component" value="Unassembled WGS sequence"/>
</dbReference>
<dbReference type="KEGG" id="dpx:DAPPUDRAFT_236360"/>
<gene>
    <name evidence="2" type="ORF">DAPPUDRAFT_236360</name>
</gene>
<protein>
    <submittedName>
        <fullName evidence="2">Uncharacterized protein</fullName>
    </submittedName>
</protein>
<keyword evidence="1" id="KW-0812">Transmembrane</keyword>
<evidence type="ECO:0000256" key="1">
    <source>
        <dbReference type="SAM" id="Phobius"/>
    </source>
</evidence>
<evidence type="ECO:0000313" key="3">
    <source>
        <dbReference type="Proteomes" id="UP000000305"/>
    </source>
</evidence>
<dbReference type="InParanoid" id="E9G1U1"/>
<evidence type="ECO:0000313" key="2">
    <source>
        <dbReference type="EMBL" id="EFX86554.1"/>
    </source>
</evidence>
<name>E9G1U1_DAPPU</name>
<proteinExistence type="predicted"/>
<dbReference type="EMBL" id="GL732529">
    <property type="protein sequence ID" value="EFX86554.1"/>
    <property type="molecule type" value="Genomic_DNA"/>
</dbReference>
<keyword evidence="1" id="KW-1133">Transmembrane helix</keyword>
<dbReference type="OrthoDB" id="6373545at2759"/>
<keyword evidence="1" id="KW-0472">Membrane</keyword>